<gene>
    <name evidence="2" type="ORF">CCAM_LOCUS28688</name>
</gene>
<dbReference type="SUPFAM" id="SSF56219">
    <property type="entry name" value="DNase I-like"/>
    <property type="match status" value="1"/>
</dbReference>
<dbReference type="PANTHER" id="PTHR33710">
    <property type="entry name" value="BNAC02G09200D PROTEIN"/>
    <property type="match status" value="1"/>
</dbReference>
<keyword evidence="1" id="KW-0472">Membrane</keyword>
<keyword evidence="3" id="KW-1185">Reference proteome</keyword>
<proteinExistence type="predicted"/>
<organism evidence="2 3">
    <name type="scientific">Cuscuta campestris</name>
    <dbReference type="NCBI Taxonomy" id="132261"/>
    <lineage>
        <taxon>Eukaryota</taxon>
        <taxon>Viridiplantae</taxon>
        <taxon>Streptophyta</taxon>
        <taxon>Embryophyta</taxon>
        <taxon>Tracheophyta</taxon>
        <taxon>Spermatophyta</taxon>
        <taxon>Magnoliopsida</taxon>
        <taxon>eudicotyledons</taxon>
        <taxon>Gunneridae</taxon>
        <taxon>Pentapetalae</taxon>
        <taxon>asterids</taxon>
        <taxon>lamiids</taxon>
        <taxon>Solanales</taxon>
        <taxon>Convolvulaceae</taxon>
        <taxon>Cuscuteae</taxon>
        <taxon>Cuscuta</taxon>
        <taxon>Cuscuta subgen. Grammica</taxon>
        <taxon>Cuscuta sect. Cleistogrammica</taxon>
    </lineage>
</organism>
<feature type="transmembrane region" description="Helical" evidence="1">
    <location>
        <begin position="575"/>
        <end position="600"/>
    </location>
</feature>
<dbReference type="Gene3D" id="3.60.10.10">
    <property type="entry name" value="Endonuclease/exonuclease/phosphatase"/>
    <property type="match status" value="1"/>
</dbReference>
<accession>A0A484MDT4</accession>
<reference evidence="2 3" key="1">
    <citation type="submission" date="2018-04" db="EMBL/GenBank/DDBJ databases">
        <authorList>
            <person name="Vogel A."/>
        </authorList>
    </citation>
    <scope>NUCLEOTIDE SEQUENCE [LARGE SCALE GENOMIC DNA]</scope>
</reference>
<evidence type="ECO:0000313" key="2">
    <source>
        <dbReference type="EMBL" id="VFQ86912.1"/>
    </source>
</evidence>
<evidence type="ECO:0000256" key="1">
    <source>
        <dbReference type="SAM" id="Phobius"/>
    </source>
</evidence>
<protein>
    <submittedName>
        <fullName evidence="2">Uncharacterized protein</fullName>
    </submittedName>
</protein>
<dbReference type="PANTHER" id="PTHR33710:SF13">
    <property type="entry name" value="ENDONUCLEASE_EXONUCLEASE_PHOSPHATASE FAMILY PROTEIN"/>
    <property type="match status" value="1"/>
</dbReference>
<dbReference type="EMBL" id="OOIL02003267">
    <property type="protein sequence ID" value="VFQ86912.1"/>
    <property type="molecule type" value="Genomic_DNA"/>
</dbReference>
<dbReference type="Proteomes" id="UP000595140">
    <property type="component" value="Unassembled WGS sequence"/>
</dbReference>
<keyword evidence="1" id="KW-1133">Transmembrane helix</keyword>
<name>A0A484MDT4_9ASTE</name>
<sequence length="803" mass="91145">MNQIQLIDIEDLGSDRECEDEDLPEAGYHSEGERDPVLWVNHALKPFEIPIPKENSPVLAIPKATFKDKNSYARTIMTRSQARMNCIDACGLHSPPFSGGIFTWTGVRSKGKLWRRLDRVLINSNANSFFRDISNTHLSKTSSDHKPILLTCKEEGFQGPKPFRFLNVWATHHNFLTIVNDYWINSPRTRGMAGLAMKLKGLKSILSTWNKLHFGNIFQEVKDNEITACKAQEEYEMDPNEEKRTAANLASANLTVSLNREACFWKQKANIKWMSEGDCNSKFFHSFVKHKRSKLTIRSIQDANGNHHSTQEDISREAVNYFSKCYSSVNHPDTDLISNFIPKVIDDLDNQLLCSMPTESEIFFAVWALNPDSAAGPDGFNGYFFRTCWHIIKKDVILACQEFFLGIPVPKSFGSTFITLIPKVDDPKSFGDFRPISLSTFMSKINTKIMASRLATLLPKIISKEQTGFQKNKGVQEQILLAEEMVHMIDKEIFESVYKLTFESRYKLLLVPSYAASISVSSAGWSARRGKVQAVRKSPLLDRIMQAPFALPFLIAASVVRMIPVSGSSQRRTLIAPILIVGLFMCWFLRFSVFLFWFLVKQRGVLRIRNVNGGKGKVFCFQMQVIQGEDLRVHVFHGWKLGRLIFFPGYEAFGKDVIVMKNFPVLFTKEIFMSPFGYAHLEASYFPVLPLKATMEIVFICEIQKDMHVVDESHREVVGANFFQALTNKLHARSTIIKGMDPRRPSPSVQIWTLELLRPTRFCHVSFLNCNLAQASNFKRPNLAKRPSWTPGGLGPLGFAAGS</sequence>
<feature type="transmembrane region" description="Helical" evidence="1">
    <location>
        <begin position="547"/>
        <end position="563"/>
    </location>
</feature>
<keyword evidence="1" id="KW-0812">Transmembrane</keyword>
<dbReference type="InterPro" id="IPR036691">
    <property type="entry name" value="Endo/exonu/phosph_ase_sf"/>
</dbReference>
<dbReference type="OrthoDB" id="536038at2759"/>
<dbReference type="AlphaFoldDB" id="A0A484MDT4"/>
<evidence type="ECO:0000313" key="3">
    <source>
        <dbReference type="Proteomes" id="UP000595140"/>
    </source>
</evidence>